<evidence type="ECO:0000256" key="2">
    <source>
        <dbReference type="ARBA" id="ARBA00022777"/>
    </source>
</evidence>
<dbReference type="AlphaFoldDB" id="A0A1C7DB43"/>
<feature type="transmembrane region" description="Helical" evidence="5">
    <location>
        <begin position="221"/>
        <end position="240"/>
    </location>
</feature>
<dbReference type="KEGG" id="anh:A6F65_02428"/>
<evidence type="ECO:0000256" key="5">
    <source>
        <dbReference type="SAM" id="Phobius"/>
    </source>
</evidence>
<keyword evidence="1 7" id="KW-0808">Transferase</keyword>
<evidence type="ECO:0000259" key="6">
    <source>
        <dbReference type="SMART" id="SM00387"/>
    </source>
</evidence>
<proteinExistence type="predicted"/>
<dbReference type="InterPro" id="IPR036890">
    <property type="entry name" value="HATPase_C_sf"/>
</dbReference>
<dbReference type="OrthoDB" id="9797605at2"/>
<dbReference type="SMART" id="SM00387">
    <property type="entry name" value="HATPase_c"/>
    <property type="match status" value="1"/>
</dbReference>
<sequence length="643" mass="70143">MPRIANFIDARLRVALAVIGGVLVLLASQVATERLSRVGDYAQDDNLVLILPGENSQNMANAKRVKPEYTAVPAYVYDDPDRGGPGVFETRFEWSADQPEPALLLAYFRRLDAIELNGNPVAMQNLRNQSLFGSWRPTAVLFERAHLRNGENILRITDPGRSRKVLAPFKIAPADSAEAAAFAGEFFELHLALAVTGIMLFVALFCAFLNWPRAEKLQIRCFILLLALWSVRNAMGFDLFSDLPGPWDVFVAYWIGFLLAAGYAAYCFAWAGKGGRWIAAAWISVALAILLTIVVGHESRGEAFEISYLVESLLIPAFVLIAIAIAARGELQSGAARPVQLLLIVGAGAALAVDALDERFDISLGFIDPQPMIYYATPRHGLLLALGVLGAMIFHQVRARRLSEDLAGELNAQLAVRTAELSDAHEREKLFVRHEALNEERQRIMRDMHDGLGSQLMSMLLAARRGKAEPAKVAEGLQQVVDEMRLMIDSMDSLGENLTAAFSSFRGRLQPRIEDAGFTLVWNDHTAGALPTYRARTTLQIFRIMQEAVVNALKHSNGTTIAVTVQDDPSDPAGLHVTVDDDGPGFAPRRKGVDSGGYGLENMRARARSIGARIDFGQSPSGGGRVALSVPAANSDTMPSRAD</sequence>
<dbReference type="Gene3D" id="1.20.5.1930">
    <property type="match status" value="1"/>
</dbReference>
<keyword evidence="2" id="KW-0418">Kinase</keyword>
<reference evidence="7 8" key="1">
    <citation type="submission" date="2016-07" db="EMBL/GenBank/DDBJ databases">
        <title>Complete genome sequence of Altererythrobacter namhicola JCM 16345T, containing esterase-encoding genes.</title>
        <authorList>
            <person name="Cheng H."/>
            <person name="Wu Y.-H."/>
            <person name="Jian S.-L."/>
            <person name="Huo Y.-Y."/>
            <person name="Wang C.-S."/>
            <person name="Xu X.-W."/>
        </authorList>
    </citation>
    <scope>NUCLEOTIDE SEQUENCE [LARGE SCALE GENOMIC DNA]</scope>
    <source>
        <strain evidence="7 8">JCM 16345</strain>
    </source>
</reference>
<evidence type="ECO:0000256" key="4">
    <source>
        <dbReference type="SAM" id="MobiDB-lite"/>
    </source>
</evidence>
<dbReference type="Pfam" id="PF02518">
    <property type="entry name" value="HATPase_c"/>
    <property type="match status" value="1"/>
</dbReference>
<dbReference type="CDD" id="cd16917">
    <property type="entry name" value="HATPase_UhpB-NarQ-NarX-like"/>
    <property type="match status" value="1"/>
</dbReference>
<feature type="transmembrane region" description="Helical" evidence="5">
    <location>
        <begin position="189"/>
        <end position="209"/>
    </location>
</feature>
<feature type="transmembrane region" description="Helical" evidence="5">
    <location>
        <begin position="252"/>
        <end position="270"/>
    </location>
</feature>
<keyword evidence="3" id="KW-0902">Two-component regulatory system</keyword>
<keyword evidence="5" id="KW-0472">Membrane</keyword>
<feature type="transmembrane region" description="Helical" evidence="5">
    <location>
        <begin position="308"/>
        <end position="327"/>
    </location>
</feature>
<dbReference type="PANTHER" id="PTHR24421:SF58">
    <property type="entry name" value="SIGNAL TRANSDUCTION HISTIDINE-PROTEIN KINASE_PHOSPHATASE UHPB"/>
    <property type="match status" value="1"/>
</dbReference>
<dbReference type="Gene3D" id="3.30.565.10">
    <property type="entry name" value="Histidine kinase-like ATPase, C-terminal domain"/>
    <property type="match status" value="1"/>
</dbReference>
<accession>A0A1C7DB43</accession>
<dbReference type="SUPFAM" id="SSF55874">
    <property type="entry name" value="ATPase domain of HSP90 chaperone/DNA topoisomerase II/histidine kinase"/>
    <property type="match status" value="1"/>
</dbReference>
<keyword evidence="5" id="KW-1133">Transmembrane helix</keyword>
<feature type="region of interest" description="Disordered" evidence="4">
    <location>
        <begin position="614"/>
        <end position="643"/>
    </location>
</feature>
<feature type="transmembrane region" description="Helical" evidence="5">
    <location>
        <begin position="277"/>
        <end position="296"/>
    </location>
</feature>
<dbReference type="GO" id="GO:0046983">
    <property type="term" value="F:protein dimerization activity"/>
    <property type="evidence" value="ECO:0007669"/>
    <property type="project" value="InterPro"/>
</dbReference>
<protein>
    <submittedName>
        <fullName evidence="7">Sensor protein VraS</fullName>
        <ecNumber evidence="7">2.7.13.3</ecNumber>
    </submittedName>
</protein>
<dbReference type="EC" id="2.7.13.3" evidence="7"/>
<dbReference type="InterPro" id="IPR050482">
    <property type="entry name" value="Sensor_HK_TwoCompSys"/>
</dbReference>
<dbReference type="STRING" id="645517.A6F65_02428"/>
<evidence type="ECO:0000313" key="8">
    <source>
        <dbReference type="Proteomes" id="UP000092698"/>
    </source>
</evidence>
<keyword evidence="5" id="KW-0812">Transmembrane</keyword>
<feature type="transmembrane region" description="Helical" evidence="5">
    <location>
        <begin position="339"/>
        <end position="356"/>
    </location>
</feature>
<evidence type="ECO:0000313" key="7">
    <source>
        <dbReference type="EMBL" id="ANU08709.1"/>
    </source>
</evidence>
<keyword evidence="8" id="KW-1185">Reference proteome</keyword>
<dbReference type="InterPro" id="IPR011712">
    <property type="entry name" value="Sig_transdc_His_kin_sub3_dim/P"/>
</dbReference>
<feature type="transmembrane region" description="Helical" evidence="5">
    <location>
        <begin position="376"/>
        <end position="394"/>
    </location>
</feature>
<gene>
    <name evidence="7" type="primary">vraS</name>
    <name evidence="7" type="ORF">A6F65_02428</name>
</gene>
<evidence type="ECO:0000256" key="3">
    <source>
        <dbReference type="ARBA" id="ARBA00023012"/>
    </source>
</evidence>
<dbReference type="GO" id="GO:0000155">
    <property type="term" value="F:phosphorelay sensor kinase activity"/>
    <property type="evidence" value="ECO:0007669"/>
    <property type="project" value="InterPro"/>
</dbReference>
<dbReference type="InterPro" id="IPR003594">
    <property type="entry name" value="HATPase_dom"/>
</dbReference>
<dbReference type="GO" id="GO:0016020">
    <property type="term" value="C:membrane"/>
    <property type="evidence" value="ECO:0007669"/>
    <property type="project" value="InterPro"/>
</dbReference>
<dbReference type="Proteomes" id="UP000092698">
    <property type="component" value="Chromosome"/>
</dbReference>
<dbReference type="EMBL" id="CP016545">
    <property type="protein sequence ID" value="ANU08709.1"/>
    <property type="molecule type" value="Genomic_DNA"/>
</dbReference>
<dbReference type="PANTHER" id="PTHR24421">
    <property type="entry name" value="NITRATE/NITRITE SENSOR PROTEIN NARX-RELATED"/>
    <property type="match status" value="1"/>
</dbReference>
<feature type="domain" description="Histidine kinase/HSP90-like ATPase" evidence="6">
    <location>
        <begin position="536"/>
        <end position="634"/>
    </location>
</feature>
<dbReference type="Pfam" id="PF07730">
    <property type="entry name" value="HisKA_3"/>
    <property type="match status" value="1"/>
</dbReference>
<dbReference type="PATRIC" id="fig|645517.4.peg.2413"/>
<feature type="compositionally biased region" description="Polar residues" evidence="4">
    <location>
        <begin position="632"/>
        <end position="643"/>
    </location>
</feature>
<name>A0A1C7DB43_9SPHN</name>
<organism evidence="7 8">
    <name type="scientific">Paraurantiacibacter namhicola</name>
    <dbReference type="NCBI Taxonomy" id="645517"/>
    <lineage>
        <taxon>Bacteria</taxon>
        <taxon>Pseudomonadati</taxon>
        <taxon>Pseudomonadota</taxon>
        <taxon>Alphaproteobacteria</taxon>
        <taxon>Sphingomonadales</taxon>
        <taxon>Erythrobacteraceae</taxon>
        <taxon>Paraurantiacibacter</taxon>
    </lineage>
</organism>
<feature type="transmembrane region" description="Helical" evidence="5">
    <location>
        <begin position="12"/>
        <end position="31"/>
    </location>
</feature>
<evidence type="ECO:0000256" key="1">
    <source>
        <dbReference type="ARBA" id="ARBA00022679"/>
    </source>
</evidence>